<evidence type="ECO:0000313" key="1">
    <source>
        <dbReference type="EMBL" id="KAI1705254.1"/>
    </source>
</evidence>
<reference evidence="1" key="1">
    <citation type="submission" date="2022-01" db="EMBL/GenBank/DDBJ databases">
        <title>Genome Sequence Resource for Two Populations of Ditylenchus destructor, the Migratory Endoparasitic Phytonematode.</title>
        <authorList>
            <person name="Zhang H."/>
            <person name="Lin R."/>
            <person name="Xie B."/>
        </authorList>
    </citation>
    <scope>NUCLEOTIDE SEQUENCE</scope>
    <source>
        <strain evidence="1">BazhouSP</strain>
    </source>
</reference>
<evidence type="ECO:0000313" key="2">
    <source>
        <dbReference type="Proteomes" id="UP001201812"/>
    </source>
</evidence>
<proteinExistence type="predicted"/>
<protein>
    <submittedName>
        <fullName evidence="1">Uncharacterized protein</fullName>
    </submittedName>
</protein>
<name>A0AAD4R2C5_9BILA</name>
<keyword evidence="2" id="KW-1185">Reference proteome</keyword>
<accession>A0AAD4R2C5</accession>
<organism evidence="1 2">
    <name type="scientific">Ditylenchus destructor</name>
    <dbReference type="NCBI Taxonomy" id="166010"/>
    <lineage>
        <taxon>Eukaryota</taxon>
        <taxon>Metazoa</taxon>
        <taxon>Ecdysozoa</taxon>
        <taxon>Nematoda</taxon>
        <taxon>Chromadorea</taxon>
        <taxon>Rhabditida</taxon>
        <taxon>Tylenchina</taxon>
        <taxon>Tylenchomorpha</taxon>
        <taxon>Sphaerularioidea</taxon>
        <taxon>Anguinidae</taxon>
        <taxon>Anguininae</taxon>
        <taxon>Ditylenchus</taxon>
    </lineage>
</organism>
<comment type="caution">
    <text evidence="1">The sequence shown here is derived from an EMBL/GenBank/DDBJ whole genome shotgun (WGS) entry which is preliminary data.</text>
</comment>
<dbReference type="EMBL" id="JAKKPZ010000058">
    <property type="protein sequence ID" value="KAI1705254.1"/>
    <property type="molecule type" value="Genomic_DNA"/>
</dbReference>
<gene>
    <name evidence="1" type="ORF">DdX_13722</name>
</gene>
<dbReference type="AlphaFoldDB" id="A0AAD4R2C5"/>
<dbReference type="Proteomes" id="UP001201812">
    <property type="component" value="Unassembled WGS sequence"/>
</dbReference>
<sequence>MAVSVNSEHYLAYIDAQHLPAISRGKYLLFICQLFSQIERKMSDFSFTLEFFLLLSVIFIVSGSTEHSPENEHGDEHDGEAPHAKYTAGMNKQEPDDEVPAAVQDQDLLYRAEELLLIGKDQKSIGNMETASGYFDGAYKYAESFAGSAPPGIPTGDSRITELFIHPMGFEATSGDGKVYEGDYDSLVELLYTYRYRITRVQFFAVSFSHEFVNILTSAGRNLFSGKIRLGQCDFTPLSDDDILDLFRNTLVPESLAFMQDKGISSGVLNKAISEGVLDCELAILGDAEDDIRLNPEELIDFLHRPVNKSRVGQGRAFLALRPEFIDGGVEAFVEKLVKRFQTDTSPAPFRLQLSKEVELPALEKPIHNEKTMEILKRGKIETHTIVDRQTYKKV</sequence>